<feature type="domain" description="S1 motif" evidence="5">
    <location>
        <begin position="254"/>
        <end position="318"/>
    </location>
</feature>
<feature type="domain" description="S1 motif" evidence="5">
    <location>
        <begin position="331"/>
        <end position="382"/>
    </location>
</feature>
<dbReference type="InterPro" id="IPR012340">
    <property type="entry name" value="NA-bd_OB-fold"/>
</dbReference>
<evidence type="ECO:0000256" key="3">
    <source>
        <dbReference type="ARBA" id="ARBA00023274"/>
    </source>
</evidence>
<dbReference type="PANTHER" id="PTHR10724">
    <property type="entry name" value="30S RIBOSOMAL PROTEIN S1"/>
    <property type="match status" value="1"/>
</dbReference>
<comment type="similarity">
    <text evidence="1">Belongs to the bacterial ribosomal protein bS1 family.</text>
</comment>
<evidence type="ECO:0000313" key="7">
    <source>
        <dbReference type="Proteomes" id="UP001642487"/>
    </source>
</evidence>
<keyword evidence="4" id="KW-0472">Membrane</keyword>
<keyword evidence="2" id="KW-0689">Ribosomal protein</keyword>
<feature type="domain" description="S1 motif" evidence="5">
    <location>
        <begin position="175"/>
        <end position="245"/>
    </location>
</feature>
<dbReference type="PANTHER" id="PTHR10724:SF7">
    <property type="entry name" value="SMALL RIBOSOMAL SUBUNIT PROTEIN BS1C"/>
    <property type="match status" value="1"/>
</dbReference>
<dbReference type="Pfam" id="PF00575">
    <property type="entry name" value="S1"/>
    <property type="match status" value="2"/>
</dbReference>
<keyword evidence="4" id="KW-0812">Transmembrane</keyword>
<reference evidence="6 7" key="1">
    <citation type="submission" date="2024-03" db="EMBL/GenBank/DDBJ databases">
        <authorList>
            <person name="Gkanogiannis A."/>
            <person name="Becerra Lopez-Lavalle L."/>
        </authorList>
    </citation>
    <scope>NUCLEOTIDE SEQUENCE [LARGE SCALE GENOMIC DNA]</scope>
</reference>
<dbReference type="InterPro" id="IPR035104">
    <property type="entry name" value="Ribosomal_protein_S1-like"/>
</dbReference>
<dbReference type="InterPro" id="IPR003029">
    <property type="entry name" value="S1_domain"/>
</dbReference>
<keyword evidence="7" id="KW-1185">Reference proteome</keyword>
<dbReference type="InterPro" id="IPR050437">
    <property type="entry name" value="Ribos_protein_bS1-like"/>
</dbReference>
<protein>
    <recommendedName>
        <fullName evidence="5">S1 motif domain-containing protein</fullName>
    </recommendedName>
</protein>
<dbReference type="CDD" id="cd04465">
    <property type="entry name" value="S1_RPS1_repeat_ec2_hs2"/>
    <property type="match status" value="1"/>
</dbReference>
<evidence type="ECO:0000256" key="4">
    <source>
        <dbReference type="SAM" id="Phobius"/>
    </source>
</evidence>
<dbReference type="EMBL" id="OZ021743">
    <property type="protein sequence ID" value="CAK9328902.1"/>
    <property type="molecule type" value="Genomic_DNA"/>
</dbReference>
<keyword evidence="4" id="KW-1133">Transmembrane helix</keyword>
<sequence length="391" mass="42975">MLTHYYEDIIVYDLCQVMLMLPIFLVFLLKFLIPYFLGFLIEFTPRNFSIFNSRNTKLAGAEGGEAEMSSSAHQPCGLNSRYSYPPLSSSQLSASSWNWNRFSPNQRRKVLPLVSAATSSPSPISNAQTKERLKLKQLFKEAYERCCTAPMDGISFTLEDFHAALANYDFVTELGTKVKGTVFCTDANGALVDTTAKGTAYLPTQEACILKIRHVEEAGIYPGLEEEFVTINEQEDGDGLILSLKSVQQLQAEDIVIKGKVVGATKGGLVVLVEGLRGFVPFSQISVKSTGEELLNKELRLKFVGVDEKLSRLVLSNSKAIVSSQAELRIGSVVTGTVQFLKPYGAFIDIGGINGLLHVSQISQNHISDIATVLQSGDMLKVFHCHLSMRA</sequence>
<dbReference type="SMART" id="SM00316">
    <property type="entry name" value="S1"/>
    <property type="match status" value="3"/>
</dbReference>
<dbReference type="Gene3D" id="2.40.50.140">
    <property type="entry name" value="Nucleic acid-binding proteins"/>
    <property type="match status" value="2"/>
</dbReference>
<evidence type="ECO:0000313" key="6">
    <source>
        <dbReference type="EMBL" id="CAK9328902.1"/>
    </source>
</evidence>
<accession>A0ABP0ZA01</accession>
<dbReference type="Proteomes" id="UP001642487">
    <property type="component" value="Chromosome 9"/>
</dbReference>
<gene>
    <name evidence="6" type="ORF">CITCOLO1_LOCUS21336</name>
</gene>
<evidence type="ECO:0000259" key="5">
    <source>
        <dbReference type="PROSITE" id="PS50126"/>
    </source>
</evidence>
<dbReference type="PROSITE" id="PS50126">
    <property type="entry name" value="S1"/>
    <property type="match status" value="3"/>
</dbReference>
<dbReference type="PRINTS" id="PR00681">
    <property type="entry name" value="RIBOSOMALS1"/>
</dbReference>
<dbReference type="SUPFAM" id="SSF50249">
    <property type="entry name" value="Nucleic acid-binding proteins"/>
    <property type="match status" value="2"/>
</dbReference>
<evidence type="ECO:0000256" key="1">
    <source>
        <dbReference type="ARBA" id="ARBA00006767"/>
    </source>
</evidence>
<evidence type="ECO:0000256" key="2">
    <source>
        <dbReference type="ARBA" id="ARBA00022980"/>
    </source>
</evidence>
<proteinExistence type="inferred from homology"/>
<organism evidence="6 7">
    <name type="scientific">Citrullus colocynthis</name>
    <name type="common">colocynth</name>
    <dbReference type="NCBI Taxonomy" id="252529"/>
    <lineage>
        <taxon>Eukaryota</taxon>
        <taxon>Viridiplantae</taxon>
        <taxon>Streptophyta</taxon>
        <taxon>Embryophyta</taxon>
        <taxon>Tracheophyta</taxon>
        <taxon>Spermatophyta</taxon>
        <taxon>Magnoliopsida</taxon>
        <taxon>eudicotyledons</taxon>
        <taxon>Gunneridae</taxon>
        <taxon>Pentapetalae</taxon>
        <taxon>rosids</taxon>
        <taxon>fabids</taxon>
        <taxon>Cucurbitales</taxon>
        <taxon>Cucurbitaceae</taxon>
        <taxon>Benincaseae</taxon>
        <taxon>Citrullus</taxon>
    </lineage>
</organism>
<feature type="transmembrane region" description="Helical" evidence="4">
    <location>
        <begin position="20"/>
        <end position="41"/>
    </location>
</feature>
<keyword evidence="3" id="KW-0687">Ribonucleoprotein</keyword>
<name>A0ABP0ZA01_9ROSI</name>